<evidence type="ECO:0000313" key="5">
    <source>
        <dbReference type="Proteomes" id="UP000824890"/>
    </source>
</evidence>
<dbReference type="InterPro" id="IPR028457">
    <property type="entry name" value="ABI"/>
</dbReference>
<feature type="compositionally biased region" description="Polar residues" evidence="3">
    <location>
        <begin position="162"/>
        <end position="171"/>
    </location>
</feature>
<evidence type="ECO:0000256" key="3">
    <source>
        <dbReference type="SAM" id="MobiDB-lite"/>
    </source>
</evidence>
<accession>A0ABQ7ZP45</accession>
<dbReference type="PANTHER" id="PTHR10460">
    <property type="entry name" value="ABL INTERACTOR FAMILY MEMBER"/>
    <property type="match status" value="1"/>
</dbReference>
<evidence type="ECO:0000256" key="2">
    <source>
        <dbReference type="ARBA" id="ARBA00025223"/>
    </source>
</evidence>
<name>A0ABQ7ZP45_BRANA</name>
<evidence type="ECO:0008006" key="6">
    <source>
        <dbReference type="Google" id="ProtNLM"/>
    </source>
</evidence>
<dbReference type="EMBL" id="JAGKQM010000014">
    <property type="protein sequence ID" value="KAH0881936.1"/>
    <property type="molecule type" value="Genomic_DNA"/>
</dbReference>
<gene>
    <name evidence="4" type="ORF">HID58_058032</name>
</gene>
<proteinExistence type="inferred from homology"/>
<dbReference type="Gene3D" id="6.10.140.1620">
    <property type="match status" value="1"/>
</dbReference>
<organism evidence="4 5">
    <name type="scientific">Brassica napus</name>
    <name type="common">Rape</name>
    <dbReference type="NCBI Taxonomy" id="3708"/>
    <lineage>
        <taxon>Eukaryota</taxon>
        <taxon>Viridiplantae</taxon>
        <taxon>Streptophyta</taxon>
        <taxon>Embryophyta</taxon>
        <taxon>Tracheophyta</taxon>
        <taxon>Spermatophyta</taxon>
        <taxon>Magnoliopsida</taxon>
        <taxon>eudicotyledons</taxon>
        <taxon>Gunneridae</taxon>
        <taxon>Pentapetalae</taxon>
        <taxon>rosids</taxon>
        <taxon>malvids</taxon>
        <taxon>Brassicales</taxon>
        <taxon>Brassicaceae</taxon>
        <taxon>Brassiceae</taxon>
        <taxon>Brassica</taxon>
    </lineage>
</organism>
<protein>
    <recommendedName>
        <fullName evidence="6">Protein ABIL1</fullName>
    </recommendedName>
</protein>
<comment type="similarity">
    <text evidence="1">Belongs to the ABI family.</text>
</comment>
<feature type="region of interest" description="Disordered" evidence="3">
    <location>
        <begin position="153"/>
        <end position="205"/>
    </location>
</feature>
<feature type="compositionally biased region" description="Polar residues" evidence="3">
    <location>
        <begin position="189"/>
        <end position="204"/>
    </location>
</feature>
<reference evidence="4 5" key="1">
    <citation type="submission" date="2021-05" db="EMBL/GenBank/DDBJ databases">
        <title>Genome Assembly of Synthetic Allotetraploid Brassica napus Reveals Homoeologous Exchanges between Subgenomes.</title>
        <authorList>
            <person name="Davis J.T."/>
        </authorList>
    </citation>
    <scope>NUCLEOTIDE SEQUENCE [LARGE SCALE GENOMIC DNA]</scope>
    <source>
        <strain evidence="5">cv. Da-Ae</strain>
        <tissue evidence="4">Seedling</tissue>
    </source>
</reference>
<evidence type="ECO:0000256" key="1">
    <source>
        <dbReference type="ARBA" id="ARBA00010020"/>
    </source>
</evidence>
<keyword evidence="5" id="KW-1185">Reference proteome</keyword>
<comment type="function">
    <text evidence="2">Involved in regulation of actin and microtubule organization. Part of a WAVE complex that activates the Arp2/3 complex.</text>
</comment>
<dbReference type="PANTHER" id="PTHR10460:SF0">
    <property type="entry name" value="ABELSON INTERACTING PROTEIN, ISOFORM D"/>
    <property type="match status" value="1"/>
</dbReference>
<dbReference type="Proteomes" id="UP000824890">
    <property type="component" value="Unassembled WGS sequence"/>
</dbReference>
<evidence type="ECO:0000313" key="4">
    <source>
        <dbReference type="EMBL" id="KAH0881936.1"/>
    </source>
</evidence>
<comment type="caution">
    <text evidence="4">The sequence shown here is derived from an EMBL/GenBank/DDBJ whole genome shotgun (WGS) entry which is preliminary data.</text>
</comment>
<sequence>METEASVTENPAMTFDEVSMERSKSFVKALQELKNLRPQLYSAADYCEKSYLHSEQKQMVLDNLKDYTVKALVNAVDHLGTVASKLTDLFDQQSSDVSTMEMRASCVSQQLLTCRTYIDKEGLRQQQLLAVIPLHHKHYILPNSVNKRVHFSPLRRSESRQNHSQAISRLQPSDAPASKSLSWHLGGSETKSTLKGTTTVAPSSKDSKAFAKTSGVFHLLGDEENIKPLVGGSQASGVPGTSTITRQTYGVAQKDMEAPKLMTGHKSLDNPRREIIQAPVRTKSVLSAFFVKQKTSKLKAGYV</sequence>